<dbReference type="EMBL" id="RCYZ01000001">
    <property type="protein sequence ID" value="TPG72025.1"/>
    <property type="molecule type" value="Genomic_DNA"/>
</dbReference>
<protein>
    <submittedName>
        <fullName evidence="2">DUF4178 domain-containing protein</fullName>
    </submittedName>
</protein>
<name>A0A502HEC6_9BACT</name>
<feature type="domain" description="DUF4178" evidence="1">
    <location>
        <begin position="72"/>
        <end position="211"/>
    </location>
</feature>
<accession>A0A502HEC6</accession>
<keyword evidence="3" id="KW-1185">Reference proteome</keyword>
<dbReference type="Proteomes" id="UP000317646">
    <property type="component" value="Unassembled WGS sequence"/>
</dbReference>
<proteinExistence type="predicted"/>
<evidence type="ECO:0000313" key="3">
    <source>
        <dbReference type="Proteomes" id="UP000317646"/>
    </source>
</evidence>
<organism evidence="2 3">
    <name type="scientific">Hymenobacter nivis</name>
    <dbReference type="NCBI Taxonomy" id="1850093"/>
    <lineage>
        <taxon>Bacteria</taxon>
        <taxon>Pseudomonadati</taxon>
        <taxon>Bacteroidota</taxon>
        <taxon>Cytophagia</taxon>
        <taxon>Cytophagales</taxon>
        <taxon>Hymenobacteraceae</taxon>
        <taxon>Hymenobacter</taxon>
    </lineage>
</organism>
<dbReference type="Pfam" id="PF13785">
    <property type="entry name" value="DUF4178"/>
    <property type="match status" value="1"/>
</dbReference>
<evidence type="ECO:0000259" key="1">
    <source>
        <dbReference type="Pfam" id="PF13785"/>
    </source>
</evidence>
<comment type="caution">
    <text evidence="2">The sequence shown here is derived from an EMBL/GenBank/DDBJ whole genome shotgun (WGS) entry which is preliminary data.</text>
</comment>
<dbReference type="AlphaFoldDB" id="A0A502HEC6"/>
<reference evidence="2 3" key="1">
    <citation type="journal article" date="2019" name="Environ. Microbiol.">
        <title>Species interactions and distinct microbial communities in high Arctic permafrost affected cryosols are associated with the CH4 and CO2 gas fluxes.</title>
        <authorList>
            <person name="Altshuler I."/>
            <person name="Hamel J."/>
            <person name="Turney S."/>
            <person name="Magnuson E."/>
            <person name="Levesque R."/>
            <person name="Greer C."/>
            <person name="Whyte L.G."/>
        </authorList>
    </citation>
    <scope>NUCLEOTIDE SEQUENCE [LARGE SCALE GENOMIC DNA]</scope>
    <source>
        <strain evidence="2 3">S9.2P</strain>
    </source>
</reference>
<sequence length="438" mass="48339">MPMSAPAQPSAAPSAQLTCPSCQQSITYYDVAGSEYYACPHCHSYFRYHGEGPPKLFGKYREVPNDLGVLPVGTPGTLAGQACRVVGYVRRAEAKTPHYEWVEYQIFRPATGDCVQLSQFNGHWMIIQPAKRNYDVQAASTRAAYVSQPGAQYKLYNRYQARICYAEGEFDWDIEGDDQLKVAEFICPPIMLVQEKSKAGSKWYHAEHLEPAAVVEAFGRDKVVVPARMGVGAVQPDPTDAMWPGLRNLTLLALIALCIVQFGVKRSSKILFTDTLHVVADASGTPGTGKVIVSPSFTVGQQGPLEIDLTTTVNNQWLELPVSLVNEQTGQGFEFTKNIEFYNGVEGGESWSEGSRNADAVLSRVPAGRYHLNFYPFSEAGPAAPDIAVTVTADPPLWSNFLTLLALILAFPAFQLWRSSNYETRRWDESDYAPKTDS</sequence>
<evidence type="ECO:0000313" key="2">
    <source>
        <dbReference type="EMBL" id="TPG72025.1"/>
    </source>
</evidence>
<gene>
    <name evidence="2" type="ORF">EAH73_01915</name>
</gene>
<dbReference type="InterPro" id="IPR025235">
    <property type="entry name" value="DUF4178"/>
</dbReference>